<organism evidence="8 9">
    <name type="scientific">Dactylosporangium aurantiacum</name>
    <dbReference type="NCBI Taxonomy" id="35754"/>
    <lineage>
        <taxon>Bacteria</taxon>
        <taxon>Bacillati</taxon>
        <taxon>Actinomycetota</taxon>
        <taxon>Actinomycetes</taxon>
        <taxon>Micromonosporales</taxon>
        <taxon>Micromonosporaceae</taxon>
        <taxon>Dactylosporangium</taxon>
    </lineage>
</organism>
<dbReference type="Pfam" id="PF08544">
    <property type="entry name" value="GHMP_kinases_C"/>
    <property type="match status" value="1"/>
</dbReference>
<keyword evidence="2" id="KW-0547">Nucleotide-binding</keyword>
<dbReference type="KEGG" id="daur:Daura_25140"/>
<evidence type="ECO:0000256" key="2">
    <source>
        <dbReference type="ARBA" id="ARBA00022741"/>
    </source>
</evidence>
<keyword evidence="4" id="KW-0067">ATP-binding</keyword>
<dbReference type="InterPro" id="IPR052203">
    <property type="entry name" value="GHMP_Kinase-Related"/>
</dbReference>
<evidence type="ECO:0000259" key="6">
    <source>
        <dbReference type="Pfam" id="PF00288"/>
    </source>
</evidence>
<dbReference type="PRINTS" id="PR00960">
    <property type="entry name" value="LMBPPROTEIN"/>
</dbReference>
<dbReference type="GO" id="GO:0042352">
    <property type="term" value="P:GDP-L-fucose salvage"/>
    <property type="evidence" value="ECO:0007669"/>
    <property type="project" value="TreeGrafter"/>
</dbReference>
<dbReference type="Proteomes" id="UP001058003">
    <property type="component" value="Chromosome"/>
</dbReference>
<dbReference type="Pfam" id="PF00288">
    <property type="entry name" value="GHMP_kinases_N"/>
    <property type="match status" value="1"/>
</dbReference>
<dbReference type="PANTHER" id="PTHR32463">
    <property type="entry name" value="L-FUCOSE KINASE"/>
    <property type="match status" value="1"/>
</dbReference>
<dbReference type="EMBL" id="CP073767">
    <property type="protein sequence ID" value="UWZ59152.1"/>
    <property type="molecule type" value="Genomic_DNA"/>
</dbReference>
<dbReference type="InterPro" id="IPR006204">
    <property type="entry name" value="GHMP_kinase_N_dom"/>
</dbReference>
<dbReference type="RefSeq" id="WP_156089942.1">
    <property type="nucleotide sequence ID" value="NZ_CP073767.1"/>
</dbReference>
<dbReference type="InterPro" id="IPR001174">
    <property type="entry name" value="HddA/FKP"/>
</dbReference>
<name>A0A9Q9ISS2_9ACTN</name>
<keyword evidence="3" id="KW-0418">Kinase</keyword>
<feature type="domain" description="GHMP kinase N-terminal" evidence="6">
    <location>
        <begin position="79"/>
        <end position="157"/>
    </location>
</feature>
<dbReference type="Gene3D" id="3.30.230.120">
    <property type="match status" value="1"/>
</dbReference>
<gene>
    <name evidence="8" type="ORF">Daura_25140</name>
</gene>
<reference evidence="8" key="1">
    <citation type="submission" date="2021-04" db="EMBL/GenBank/DDBJ databases">
        <title>Dactylosporangium aurantiacum NRRL B-8018 full assembly.</title>
        <authorList>
            <person name="Hartkoorn R.C."/>
            <person name="Beaudoing E."/>
            <person name="Hot D."/>
        </authorList>
    </citation>
    <scope>NUCLEOTIDE SEQUENCE</scope>
    <source>
        <strain evidence="8">NRRL B-8018</strain>
    </source>
</reference>
<evidence type="ECO:0000313" key="9">
    <source>
        <dbReference type="Proteomes" id="UP001058003"/>
    </source>
</evidence>
<protein>
    <recommendedName>
        <fullName evidence="10">GHMP kinase</fullName>
    </recommendedName>
</protein>
<evidence type="ECO:0000256" key="3">
    <source>
        <dbReference type="ARBA" id="ARBA00022777"/>
    </source>
</evidence>
<proteinExistence type="inferred from homology"/>
<dbReference type="SUPFAM" id="SSF55060">
    <property type="entry name" value="GHMP Kinase, C-terminal domain"/>
    <property type="match status" value="1"/>
</dbReference>
<dbReference type="InterPro" id="IPR014606">
    <property type="entry name" value="Heptose_7-P_kinase"/>
</dbReference>
<dbReference type="GO" id="GO:0005524">
    <property type="term" value="F:ATP binding"/>
    <property type="evidence" value="ECO:0007669"/>
    <property type="project" value="UniProtKB-KW"/>
</dbReference>
<dbReference type="OrthoDB" id="9812992at2"/>
<dbReference type="PIRSF" id="PIRSF036406">
    <property type="entry name" value="Hept_kin"/>
    <property type="match status" value="1"/>
</dbReference>
<evidence type="ECO:0000259" key="7">
    <source>
        <dbReference type="Pfam" id="PF08544"/>
    </source>
</evidence>
<evidence type="ECO:0000256" key="4">
    <source>
        <dbReference type="ARBA" id="ARBA00022840"/>
    </source>
</evidence>
<dbReference type="SUPFAM" id="SSF54211">
    <property type="entry name" value="Ribosomal protein S5 domain 2-like"/>
    <property type="match status" value="1"/>
</dbReference>
<accession>A0A9Q9ISS2</accession>
<comment type="similarity">
    <text evidence="5">Belongs to the GHMP kinase family.</text>
</comment>
<sequence length="326" mass="34351">MRTLTLTRTPLRVSLFGGGTDLPDYYRRHGGKVLSLTIDKFVYVTVRARWDGAVGLSWTGTLADGAEQVSDPIVRAALQVTGITGGCDIASMSDVPPGGSGLGSSSAFTVGLLHALLTASGRDASPSVLAELACRVEIELLGAPIGKQDQYAVAVGGCNEYAFHPDERVSVSAVPLPGTGLADLARHALVFATGRTRRTNDVLCDQKARIPHTAHHLHAIKQIVDPGRDRLLGGDIAGVGALLHDGWQRKKQLSARINDDQLDDWYDRALRAGAYGGKLLGAGGGGYFLFLAPPGAHPRVAAALPELRRMPVSFVPTGSRVVASLP</sequence>
<keyword evidence="9" id="KW-1185">Reference proteome</keyword>
<evidence type="ECO:0000256" key="1">
    <source>
        <dbReference type="ARBA" id="ARBA00022679"/>
    </source>
</evidence>
<dbReference type="InterPro" id="IPR013750">
    <property type="entry name" value="GHMP_kinase_C_dom"/>
</dbReference>
<keyword evidence="1" id="KW-0808">Transferase</keyword>
<evidence type="ECO:0000256" key="5">
    <source>
        <dbReference type="ARBA" id="ARBA00038121"/>
    </source>
</evidence>
<feature type="domain" description="GHMP kinase C-terminal" evidence="7">
    <location>
        <begin position="233"/>
        <end position="306"/>
    </location>
</feature>
<dbReference type="PANTHER" id="PTHR32463:SF0">
    <property type="entry name" value="L-FUCOSE KINASE"/>
    <property type="match status" value="1"/>
</dbReference>
<dbReference type="InterPro" id="IPR020568">
    <property type="entry name" value="Ribosomal_Su5_D2-typ_SF"/>
</dbReference>
<evidence type="ECO:0008006" key="10">
    <source>
        <dbReference type="Google" id="ProtNLM"/>
    </source>
</evidence>
<evidence type="ECO:0000313" key="8">
    <source>
        <dbReference type="EMBL" id="UWZ59152.1"/>
    </source>
</evidence>
<dbReference type="AlphaFoldDB" id="A0A9Q9ISS2"/>
<dbReference type="InterPro" id="IPR036554">
    <property type="entry name" value="GHMP_kinase_C_sf"/>
</dbReference>
<dbReference type="GO" id="GO:0050201">
    <property type="term" value="F:fucokinase activity"/>
    <property type="evidence" value="ECO:0007669"/>
    <property type="project" value="TreeGrafter"/>
</dbReference>